<feature type="chain" id="PRO_5047351267" description="Peptidase M48 domain-containing protein" evidence="1">
    <location>
        <begin position="23"/>
        <end position="317"/>
    </location>
</feature>
<protein>
    <recommendedName>
        <fullName evidence="4">Peptidase M48 domain-containing protein</fullName>
    </recommendedName>
</protein>
<sequence length="317" mass="34454">MRRRLAALAGALTLAFSPSVAAAPTGDLALLQQRDAQLFSIGWRLARANAPYCRETVPAIGMLLHDVSAYDDPAATRAALGLSGDIGVQAVAPDSPAEAAGLRANATFAAINGATMADIPPSQPRWERLAMLQDRIDAELAVPAQIGWTGPGGTLHSEQIAPVPVCRTRFEVLSSGSRALAEGSRVIFGRDFPGFAYVEDEFAAAVAHELAHNLLGHRAQLDAEGRTRSRIRLTEREADRLMPWLLYNAGYDPRAAVRFMRRWGPRHGGGLFRKRTHDGWDERVEFITAEIEAMGQVIGETGAADWSRHFRRETGPD</sequence>
<dbReference type="SUPFAM" id="SSF50156">
    <property type="entry name" value="PDZ domain-like"/>
    <property type="match status" value="1"/>
</dbReference>
<gene>
    <name evidence="2" type="ORF">L1F33_02655</name>
</gene>
<reference evidence="2" key="1">
    <citation type="submission" date="2022-02" db="EMBL/GenBank/DDBJ databases">
        <title>Qipengyuania spongiae sp. nov., isolated from marine sponge.</title>
        <authorList>
            <person name="Li Z."/>
            <person name="Zhang M."/>
        </authorList>
    </citation>
    <scope>NUCLEOTIDE SEQUENCE</scope>
    <source>
        <strain evidence="2">PHS-Z21</strain>
    </source>
</reference>
<feature type="signal peptide" evidence="1">
    <location>
        <begin position="1"/>
        <end position="22"/>
    </location>
</feature>
<organism evidence="2 3">
    <name type="scientific">Qipengyuania spongiae</name>
    <dbReference type="NCBI Taxonomy" id="2909673"/>
    <lineage>
        <taxon>Bacteria</taxon>
        <taxon>Pseudomonadati</taxon>
        <taxon>Pseudomonadota</taxon>
        <taxon>Alphaproteobacteria</taxon>
        <taxon>Sphingomonadales</taxon>
        <taxon>Erythrobacteraceae</taxon>
        <taxon>Qipengyuania</taxon>
    </lineage>
</organism>
<keyword evidence="1" id="KW-0732">Signal</keyword>
<dbReference type="Proteomes" id="UP001065265">
    <property type="component" value="Chromosome"/>
</dbReference>
<dbReference type="RefSeq" id="WP_265559648.1">
    <property type="nucleotide sequence ID" value="NZ_CP092471.1"/>
</dbReference>
<accession>A0ABY5T2W8</accession>
<evidence type="ECO:0008006" key="4">
    <source>
        <dbReference type="Google" id="ProtNLM"/>
    </source>
</evidence>
<dbReference type="EMBL" id="CP092471">
    <property type="protein sequence ID" value="UVI39879.1"/>
    <property type="molecule type" value="Genomic_DNA"/>
</dbReference>
<proteinExistence type="predicted"/>
<evidence type="ECO:0000256" key="1">
    <source>
        <dbReference type="SAM" id="SignalP"/>
    </source>
</evidence>
<dbReference type="InterPro" id="IPR036034">
    <property type="entry name" value="PDZ_sf"/>
</dbReference>
<evidence type="ECO:0000313" key="2">
    <source>
        <dbReference type="EMBL" id="UVI39879.1"/>
    </source>
</evidence>
<name>A0ABY5T2W8_9SPHN</name>
<keyword evidence="3" id="KW-1185">Reference proteome</keyword>
<evidence type="ECO:0000313" key="3">
    <source>
        <dbReference type="Proteomes" id="UP001065265"/>
    </source>
</evidence>